<dbReference type="Gene3D" id="1.20.120.450">
    <property type="entry name" value="dinb family like domain"/>
    <property type="match status" value="1"/>
</dbReference>
<dbReference type="STRING" id="692418.SAMN04488029_2089"/>
<evidence type="ECO:0000313" key="3">
    <source>
        <dbReference type="Proteomes" id="UP000192472"/>
    </source>
</evidence>
<dbReference type="EMBL" id="FWYF01000002">
    <property type="protein sequence ID" value="SMD34590.1"/>
    <property type="molecule type" value="Genomic_DNA"/>
</dbReference>
<gene>
    <name evidence="2" type="ORF">SAMN04488029_2089</name>
</gene>
<dbReference type="OrthoDB" id="154293at2"/>
<dbReference type="AlphaFoldDB" id="A0A1W2GD46"/>
<sequence>MDDGAQGLKKIMIDIRTLFRPLDSRLTELLESLTSDDWHAQTVAKQWKVKDVVSHLLDGNLRVLSMQRDKYFGEQPPKIDSYVGLVKWLNQLNADWVQASKRLSPVVLKLLHQTTGPLVTDYYESLDLSDEAIFAVNWAGESKSLNWMHLAREYTEKWHHQQQIREAVGVDGILTREFFYPCMDIFFLALPYTFKSVKADEGIVIQTTISSDAGGSWFLKKGTEGWQLIDQPHDASDVLVEIPIEISWKLFTKSLRPHDIRHEVKISGDINLGQKVLEMVSVMA</sequence>
<evidence type="ECO:0000259" key="1">
    <source>
        <dbReference type="Pfam" id="PF11716"/>
    </source>
</evidence>
<organism evidence="2 3">
    <name type="scientific">Reichenbachiella faecimaris</name>
    <dbReference type="NCBI Taxonomy" id="692418"/>
    <lineage>
        <taxon>Bacteria</taxon>
        <taxon>Pseudomonadati</taxon>
        <taxon>Bacteroidota</taxon>
        <taxon>Cytophagia</taxon>
        <taxon>Cytophagales</taxon>
        <taxon>Reichenbachiellaceae</taxon>
        <taxon>Reichenbachiella</taxon>
    </lineage>
</organism>
<reference evidence="2 3" key="1">
    <citation type="submission" date="2017-04" db="EMBL/GenBank/DDBJ databases">
        <authorList>
            <person name="Afonso C.L."/>
            <person name="Miller P.J."/>
            <person name="Scott M.A."/>
            <person name="Spackman E."/>
            <person name="Goraichik I."/>
            <person name="Dimitrov K.M."/>
            <person name="Suarez D.L."/>
            <person name="Swayne D.E."/>
        </authorList>
    </citation>
    <scope>NUCLEOTIDE SEQUENCE [LARGE SCALE GENOMIC DNA]</scope>
    <source>
        <strain evidence="2 3">DSM 26133</strain>
    </source>
</reference>
<evidence type="ECO:0000313" key="2">
    <source>
        <dbReference type="EMBL" id="SMD34590.1"/>
    </source>
</evidence>
<dbReference type="Proteomes" id="UP000192472">
    <property type="component" value="Unassembled WGS sequence"/>
</dbReference>
<accession>A0A1W2GD46</accession>
<dbReference type="InterPro" id="IPR024344">
    <property type="entry name" value="MDMPI_metal-binding"/>
</dbReference>
<dbReference type="InterPro" id="IPR034660">
    <property type="entry name" value="DinB/YfiT-like"/>
</dbReference>
<keyword evidence="3" id="KW-1185">Reference proteome</keyword>
<feature type="domain" description="Mycothiol-dependent maleylpyruvate isomerase metal-binding" evidence="1">
    <location>
        <begin position="20"/>
        <end position="164"/>
    </location>
</feature>
<dbReference type="SUPFAM" id="SSF109854">
    <property type="entry name" value="DinB/YfiT-like putative metalloenzymes"/>
    <property type="match status" value="1"/>
</dbReference>
<dbReference type="Pfam" id="PF11716">
    <property type="entry name" value="MDMPI_N"/>
    <property type="match status" value="1"/>
</dbReference>
<dbReference type="RefSeq" id="WP_084372761.1">
    <property type="nucleotide sequence ID" value="NZ_FWYF01000002.1"/>
</dbReference>
<dbReference type="GO" id="GO:0046872">
    <property type="term" value="F:metal ion binding"/>
    <property type="evidence" value="ECO:0007669"/>
    <property type="project" value="InterPro"/>
</dbReference>
<protein>
    <submittedName>
        <fullName evidence="2">TIGR03083 family protein</fullName>
    </submittedName>
</protein>
<name>A0A1W2GD46_REIFA</name>
<proteinExistence type="predicted"/>